<organism evidence="1 2">
    <name type="scientific">Lacrimispora xylanisolvens</name>
    <dbReference type="NCBI Taxonomy" id="384636"/>
    <lineage>
        <taxon>Bacteria</taxon>
        <taxon>Bacillati</taxon>
        <taxon>Bacillota</taxon>
        <taxon>Clostridia</taxon>
        <taxon>Lachnospirales</taxon>
        <taxon>Lachnospiraceae</taxon>
        <taxon>Lacrimispora</taxon>
    </lineage>
</organism>
<dbReference type="OrthoDB" id="5877746at2"/>
<sequence length="68" mass="7920">MKCPRCDGNKIEVIATSPVGNVWEVYECMDCFYSWRSTETPHIHDKFKLKKEQIDTLQVIPPIPPLDK</sequence>
<evidence type="ECO:0008006" key="3">
    <source>
        <dbReference type="Google" id="ProtNLM"/>
    </source>
</evidence>
<accession>A0A2S6HEQ2</accession>
<dbReference type="RefSeq" id="WP_104439622.1">
    <property type="nucleotide sequence ID" value="NZ_CP070896.1"/>
</dbReference>
<gene>
    <name evidence="1" type="ORF">BXY41_11943</name>
</gene>
<dbReference type="AlphaFoldDB" id="A0A2S6HEQ2"/>
<protein>
    <recommendedName>
        <fullName evidence="3">Phenolic acid decarboxylase subunit D</fullName>
    </recommendedName>
</protein>
<name>A0A2S6HEQ2_9FIRM</name>
<keyword evidence="2" id="KW-1185">Reference proteome</keyword>
<evidence type="ECO:0000313" key="1">
    <source>
        <dbReference type="EMBL" id="PPK75873.1"/>
    </source>
</evidence>
<dbReference type="NCBIfam" id="NF041205">
    <property type="entry name" value="VdcD"/>
    <property type="match status" value="1"/>
</dbReference>
<reference evidence="1 2" key="1">
    <citation type="submission" date="2018-02" db="EMBL/GenBank/DDBJ databases">
        <title>Genomic Encyclopedia of Archaeal and Bacterial Type Strains, Phase II (KMG-II): from individual species to whole genera.</title>
        <authorList>
            <person name="Goeker M."/>
        </authorList>
    </citation>
    <scope>NUCLEOTIDE SEQUENCE [LARGE SCALE GENOMIC DNA]</scope>
    <source>
        <strain evidence="1 2">DSM 3808</strain>
    </source>
</reference>
<comment type="caution">
    <text evidence="1">The sequence shown here is derived from an EMBL/GenBank/DDBJ whole genome shotgun (WGS) entry which is preliminary data.</text>
</comment>
<dbReference type="EMBL" id="PTJA01000019">
    <property type="protein sequence ID" value="PPK75873.1"/>
    <property type="molecule type" value="Genomic_DNA"/>
</dbReference>
<dbReference type="InterPro" id="IPR047707">
    <property type="entry name" value="VdcD-like"/>
</dbReference>
<dbReference type="Proteomes" id="UP000237749">
    <property type="component" value="Unassembled WGS sequence"/>
</dbReference>
<dbReference type="Pfam" id="PF26358">
    <property type="entry name" value="EcdD_BsdD_detox"/>
    <property type="match status" value="1"/>
</dbReference>
<evidence type="ECO:0000313" key="2">
    <source>
        <dbReference type="Proteomes" id="UP000237749"/>
    </source>
</evidence>
<proteinExistence type="predicted"/>